<dbReference type="PANTHER" id="PTHR33908:SF3">
    <property type="entry name" value="UNDECAPRENYL PHOSPHATE-ALPHA-4-AMINO-4-DEOXY-L-ARABINOSE ARABINOSYL TRANSFERASE"/>
    <property type="match status" value="1"/>
</dbReference>
<organism evidence="10 11">
    <name type="scientific">Vibrio maritimus</name>
    <dbReference type="NCBI Taxonomy" id="990268"/>
    <lineage>
        <taxon>Bacteria</taxon>
        <taxon>Pseudomonadati</taxon>
        <taxon>Pseudomonadota</taxon>
        <taxon>Gammaproteobacteria</taxon>
        <taxon>Vibrionales</taxon>
        <taxon>Vibrionaceae</taxon>
        <taxon>Vibrio</taxon>
    </lineage>
</organism>
<gene>
    <name evidence="10" type="ORF">JCM19240_4415</name>
</gene>
<dbReference type="EMBL" id="BBMT01000005">
    <property type="protein sequence ID" value="GAL34865.1"/>
    <property type="molecule type" value="Genomic_DNA"/>
</dbReference>
<dbReference type="GO" id="GO:0009103">
    <property type="term" value="P:lipopolysaccharide biosynthetic process"/>
    <property type="evidence" value="ECO:0007669"/>
    <property type="project" value="UniProtKB-ARBA"/>
</dbReference>
<feature type="domain" description="ArnT-like N-terminal" evidence="9">
    <location>
        <begin position="15"/>
        <end position="238"/>
    </location>
</feature>
<dbReference type="AlphaFoldDB" id="A0A090T4G8"/>
<feature type="transmembrane region" description="Helical" evidence="8">
    <location>
        <begin position="380"/>
        <end position="398"/>
    </location>
</feature>
<reference evidence="10 11" key="1">
    <citation type="submission" date="2014-09" db="EMBL/GenBank/DDBJ databases">
        <title>Vibrio maritimus JCM 19240. (C210) whole genome shotgun sequence.</title>
        <authorList>
            <person name="Sawabe T."/>
            <person name="Meirelles P."/>
            <person name="Nakanishi M."/>
            <person name="Sayaka M."/>
            <person name="Hattori M."/>
            <person name="Ohkuma M."/>
        </authorList>
    </citation>
    <scope>NUCLEOTIDE SEQUENCE [LARGE SCALE GENOMIC DNA]</scope>
    <source>
        <strain evidence="10 11">JCM 19240</strain>
    </source>
</reference>
<dbReference type="GO" id="GO:0005886">
    <property type="term" value="C:plasma membrane"/>
    <property type="evidence" value="ECO:0007669"/>
    <property type="project" value="UniProtKB-SubCell"/>
</dbReference>
<keyword evidence="4" id="KW-0808">Transferase</keyword>
<evidence type="ECO:0000256" key="5">
    <source>
        <dbReference type="ARBA" id="ARBA00022692"/>
    </source>
</evidence>
<feature type="transmembrane region" description="Helical" evidence="8">
    <location>
        <begin position="291"/>
        <end position="310"/>
    </location>
</feature>
<dbReference type="OrthoDB" id="9775035at2"/>
<reference evidence="10 11" key="2">
    <citation type="submission" date="2014-09" db="EMBL/GenBank/DDBJ databases">
        <authorList>
            <consortium name="NBRP consortium"/>
            <person name="Sawabe T."/>
            <person name="Meirelles P."/>
            <person name="Nakanishi M."/>
            <person name="Sayaka M."/>
            <person name="Hattori M."/>
            <person name="Ohkuma M."/>
        </authorList>
    </citation>
    <scope>NUCLEOTIDE SEQUENCE [LARGE SCALE GENOMIC DNA]</scope>
    <source>
        <strain evidence="10 11">JCM 19240</strain>
    </source>
</reference>
<feature type="transmembrane region" description="Helical" evidence="8">
    <location>
        <begin position="163"/>
        <end position="196"/>
    </location>
</feature>
<feature type="transmembrane region" description="Helical" evidence="8">
    <location>
        <begin position="208"/>
        <end position="230"/>
    </location>
</feature>
<dbReference type="Proteomes" id="UP000029224">
    <property type="component" value="Unassembled WGS sequence"/>
</dbReference>
<evidence type="ECO:0000256" key="3">
    <source>
        <dbReference type="ARBA" id="ARBA00022676"/>
    </source>
</evidence>
<keyword evidence="3" id="KW-0328">Glycosyltransferase</keyword>
<dbReference type="GO" id="GO:0010041">
    <property type="term" value="P:response to iron(III) ion"/>
    <property type="evidence" value="ECO:0007669"/>
    <property type="project" value="TreeGrafter"/>
</dbReference>
<keyword evidence="5 8" id="KW-0812">Transmembrane</keyword>
<accession>A0A090T4G8</accession>
<dbReference type="GO" id="GO:0006493">
    <property type="term" value="P:protein O-linked glycosylation"/>
    <property type="evidence" value="ECO:0007669"/>
    <property type="project" value="InterPro"/>
</dbReference>
<evidence type="ECO:0000256" key="2">
    <source>
        <dbReference type="ARBA" id="ARBA00022475"/>
    </source>
</evidence>
<feature type="transmembrane region" description="Helical" evidence="8">
    <location>
        <begin position="117"/>
        <end position="143"/>
    </location>
</feature>
<evidence type="ECO:0000256" key="4">
    <source>
        <dbReference type="ARBA" id="ARBA00022679"/>
    </source>
</evidence>
<comment type="caution">
    <text evidence="10">The sequence shown here is derived from an EMBL/GenBank/DDBJ whole genome shotgun (WGS) entry which is preliminary data.</text>
</comment>
<feature type="transmembrane region" description="Helical" evidence="8">
    <location>
        <begin position="258"/>
        <end position="279"/>
    </location>
</feature>
<evidence type="ECO:0000313" key="11">
    <source>
        <dbReference type="Proteomes" id="UP000029224"/>
    </source>
</evidence>
<dbReference type="InterPro" id="IPR050297">
    <property type="entry name" value="LipidA_mod_glycosyltrf_83"/>
</dbReference>
<dbReference type="Pfam" id="PF02366">
    <property type="entry name" value="PMT"/>
    <property type="match status" value="1"/>
</dbReference>
<evidence type="ECO:0000313" key="10">
    <source>
        <dbReference type="EMBL" id="GAL34865.1"/>
    </source>
</evidence>
<comment type="subcellular location">
    <subcellularLocation>
        <location evidence="1">Cell membrane</location>
        <topology evidence="1">Multi-pass membrane protein</topology>
    </subcellularLocation>
</comment>
<dbReference type="GO" id="GO:0016763">
    <property type="term" value="F:pentosyltransferase activity"/>
    <property type="evidence" value="ECO:0007669"/>
    <property type="project" value="TreeGrafter"/>
</dbReference>
<keyword evidence="11" id="KW-1185">Reference proteome</keyword>
<dbReference type="PANTHER" id="PTHR33908">
    <property type="entry name" value="MANNOSYLTRANSFERASE YKCB-RELATED"/>
    <property type="match status" value="1"/>
</dbReference>
<dbReference type="NCBIfam" id="NF009784">
    <property type="entry name" value="PRK13279.1"/>
    <property type="match status" value="1"/>
</dbReference>
<keyword evidence="2" id="KW-1003">Cell membrane</keyword>
<evidence type="ECO:0000256" key="8">
    <source>
        <dbReference type="SAM" id="Phobius"/>
    </source>
</evidence>
<feature type="transmembrane region" description="Helical" evidence="8">
    <location>
        <begin position="83"/>
        <end position="105"/>
    </location>
</feature>
<protein>
    <submittedName>
        <fullName evidence="10">Polymyxin resistance protein ArnT</fullName>
    </submittedName>
</protein>
<evidence type="ECO:0000256" key="1">
    <source>
        <dbReference type="ARBA" id="ARBA00004651"/>
    </source>
</evidence>
<evidence type="ECO:0000256" key="6">
    <source>
        <dbReference type="ARBA" id="ARBA00022989"/>
    </source>
</evidence>
<feature type="transmembrane region" description="Helical" evidence="8">
    <location>
        <begin position="348"/>
        <end position="368"/>
    </location>
</feature>
<name>A0A090T4G8_9VIBR</name>
<feature type="transmembrane region" description="Helical" evidence="8">
    <location>
        <begin position="316"/>
        <end position="336"/>
    </location>
</feature>
<proteinExistence type="predicted"/>
<evidence type="ECO:0000256" key="7">
    <source>
        <dbReference type="ARBA" id="ARBA00023136"/>
    </source>
</evidence>
<sequence>MQQSRINWAVWVPLFFIALYILPLDLRPLWSPDELRYGEISREMVASGNWIVPTFNDLRYFEKPIMGYWFNAIAQVVFGDTNFAVRIASALATLGGALFLVSLVSRMSDRRQGWLTAGVFLSMFMVAAIGTYSVLDGMLAFWLTACYAAFYFATEATSTKQRWLHYGLAGFFCGCAVLTKGFLALALPVIVVVPYMILQKQFLEILRWGWWVMLIAFITCLPWSLAIHAAEPDYWNYFFWEEHIHRFSAEDAQHAAPIWYYVPFLFLGTLPWVFWAPSATVQLKGELSKPLIRYSILWALMPFLLFSYASGKLATYILPCMAPIAILLTHGILKAYSKKAKGLTIGSLINGAFFAIVAITLMVMFFMGKLPLDETESYRPWIALFILGFWAACAFFAAKAKLFEHKFAAYMLSPLALFALFSTVVPNTTIDSKMPGRFMEELAPKVTDEMVLIADYPDTMSALNWYLKRTDVYLTKGMGEVDYGLAYDDANHRWVPFADLGDFIKEKQKTAPVLLHFRNLPALPADFPVADDHVDRGRYHALIFNKVPAE</sequence>
<keyword evidence="6 8" id="KW-1133">Transmembrane helix</keyword>
<evidence type="ECO:0000259" key="9">
    <source>
        <dbReference type="Pfam" id="PF02366"/>
    </source>
</evidence>
<keyword evidence="7 8" id="KW-0472">Membrane</keyword>
<dbReference type="InterPro" id="IPR003342">
    <property type="entry name" value="ArnT-like_N"/>
</dbReference>
<dbReference type="GO" id="GO:0000030">
    <property type="term" value="F:mannosyltransferase activity"/>
    <property type="evidence" value="ECO:0007669"/>
    <property type="project" value="InterPro"/>
</dbReference>
<feature type="transmembrane region" description="Helical" evidence="8">
    <location>
        <begin position="7"/>
        <end position="24"/>
    </location>
</feature>
<feature type="transmembrane region" description="Helical" evidence="8">
    <location>
        <begin position="407"/>
        <end position="425"/>
    </location>
</feature>